<feature type="region of interest" description="Disordered" evidence="1">
    <location>
        <begin position="120"/>
        <end position="149"/>
    </location>
</feature>
<reference evidence="2" key="1">
    <citation type="journal article" date="2012" name="PLoS ONE">
        <title>Gene sets for utilization of primary and secondary nutrition supplies in the distal gut of endangered iberian lynx.</title>
        <authorList>
            <person name="Alcaide M."/>
            <person name="Messina E."/>
            <person name="Richter M."/>
            <person name="Bargiela R."/>
            <person name="Peplies J."/>
            <person name="Huws S.A."/>
            <person name="Newbold C.J."/>
            <person name="Golyshin P.N."/>
            <person name="Simon M.A."/>
            <person name="Lopez G."/>
            <person name="Yakimov M.M."/>
            <person name="Ferrer M."/>
        </authorList>
    </citation>
    <scope>NUCLEOTIDE SEQUENCE</scope>
</reference>
<organism evidence="2">
    <name type="scientific">gut metagenome</name>
    <dbReference type="NCBI Taxonomy" id="749906"/>
    <lineage>
        <taxon>unclassified sequences</taxon>
        <taxon>metagenomes</taxon>
        <taxon>organismal metagenomes</taxon>
    </lineage>
</organism>
<dbReference type="AlphaFoldDB" id="J9GJY6"/>
<evidence type="ECO:0000256" key="1">
    <source>
        <dbReference type="SAM" id="MobiDB-lite"/>
    </source>
</evidence>
<gene>
    <name evidence="2" type="ORF">EVA_04300</name>
</gene>
<comment type="caution">
    <text evidence="2">The sequence shown here is derived from an EMBL/GenBank/DDBJ whole genome shotgun (WGS) entry which is preliminary data.</text>
</comment>
<accession>J9GJY6</accession>
<dbReference type="PROSITE" id="PS51257">
    <property type="entry name" value="PROKAR_LIPOPROTEIN"/>
    <property type="match status" value="1"/>
</dbReference>
<protein>
    <submittedName>
        <fullName evidence="2">Secreted protein</fullName>
    </submittedName>
</protein>
<proteinExistence type="predicted"/>
<dbReference type="EMBL" id="AMCI01000847">
    <property type="protein sequence ID" value="EJX07589.1"/>
    <property type="molecule type" value="Genomic_DNA"/>
</dbReference>
<name>J9GJY6_9ZZZZ</name>
<sequence>MSGCKNRERAAGCLGAVTIFVFACQNTGQLAPLDAELHLSSHRRALRLDERAKVVKGEINLHRVMPRERAGRGDGCTVGNTEKARLLRSVENHLPRVDACQQTITRAAGARYDTALSKCTRNHGESRHHSRHARRNRRNVGGEGKLGTRLGGSRDSFPCVGRSLSGGCDRIGLRYGGVGNGCSRIGLFRGRARSRQHVDERKDRFEVGKDGERAIDDTSEFFPG</sequence>
<feature type="compositionally biased region" description="Basic residues" evidence="1">
    <location>
        <begin position="128"/>
        <end position="138"/>
    </location>
</feature>
<evidence type="ECO:0000313" key="2">
    <source>
        <dbReference type="EMBL" id="EJX07589.1"/>
    </source>
</evidence>